<dbReference type="AlphaFoldDB" id="A0A8X6XW75"/>
<feature type="non-terminal residue" evidence="1">
    <location>
        <position position="44"/>
    </location>
</feature>
<reference evidence="1" key="1">
    <citation type="submission" date="2020-08" db="EMBL/GenBank/DDBJ databases">
        <title>Multicomponent nature underlies the extraordinary mechanical properties of spider dragline silk.</title>
        <authorList>
            <person name="Kono N."/>
            <person name="Nakamura H."/>
            <person name="Mori M."/>
            <person name="Yoshida Y."/>
            <person name="Ohtoshi R."/>
            <person name="Malay A.D."/>
            <person name="Moran D.A.P."/>
            <person name="Tomita M."/>
            <person name="Numata K."/>
            <person name="Arakawa K."/>
        </authorList>
    </citation>
    <scope>NUCLEOTIDE SEQUENCE</scope>
</reference>
<name>A0A8X6XW75_9ARAC</name>
<evidence type="ECO:0000313" key="1">
    <source>
        <dbReference type="EMBL" id="GFY59725.1"/>
    </source>
</evidence>
<sequence length="44" mass="5164">MGKPYAKWMTKIVTKKKILMKELFEAKKQVSEKCIPGYQTAKPY</sequence>
<proteinExistence type="predicted"/>
<dbReference type="EMBL" id="BMAV01012757">
    <property type="protein sequence ID" value="GFY59725.1"/>
    <property type="molecule type" value="Genomic_DNA"/>
</dbReference>
<gene>
    <name evidence="1" type="ORF">TNIN_276841</name>
</gene>
<accession>A0A8X6XW75</accession>
<protein>
    <submittedName>
        <fullName evidence="1">Uncharacterized protein</fullName>
    </submittedName>
</protein>
<evidence type="ECO:0000313" key="2">
    <source>
        <dbReference type="Proteomes" id="UP000886998"/>
    </source>
</evidence>
<dbReference type="Proteomes" id="UP000886998">
    <property type="component" value="Unassembled WGS sequence"/>
</dbReference>
<comment type="caution">
    <text evidence="1">The sequence shown here is derived from an EMBL/GenBank/DDBJ whole genome shotgun (WGS) entry which is preliminary data.</text>
</comment>
<organism evidence="1 2">
    <name type="scientific">Trichonephila inaurata madagascariensis</name>
    <dbReference type="NCBI Taxonomy" id="2747483"/>
    <lineage>
        <taxon>Eukaryota</taxon>
        <taxon>Metazoa</taxon>
        <taxon>Ecdysozoa</taxon>
        <taxon>Arthropoda</taxon>
        <taxon>Chelicerata</taxon>
        <taxon>Arachnida</taxon>
        <taxon>Araneae</taxon>
        <taxon>Araneomorphae</taxon>
        <taxon>Entelegynae</taxon>
        <taxon>Araneoidea</taxon>
        <taxon>Nephilidae</taxon>
        <taxon>Trichonephila</taxon>
        <taxon>Trichonephila inaurata</taxon>
    </lineage>
</organism>
<keyword evidence="2" id="KW-1185">Reference proteome</keyword>